<keyword evidence="12" id="KW-1185">Reference proteome</keyword>
<evidence type="ECO:0000313" key="11">
    <source>
        <dbReference type="EMBL" id="KAF2650710.1"/>
    </source>
</evidence>
<dbReference type="PANTHER" id="PTHR42061">
    <property type="entry name" value="ENDO-CHITOSANASE"/>
    <property type="match status" value="1"/>
</dbReference>
<evidence type="ECO:0000256" key="9">
    <source>
        <dbReference type="ARBA" id="ARBA00023326"/>
    </source>
</evidence>
<evidence type="ECO:0000256" key="3">
    <source>
        <dbReference type="ARBA" id="ARBA00007799"/>
    </source>
</evidence>
<keyword evidence="8 10" id="KW-0326">Glycosidase</keyword>
<keyword evidence="9 10" id="KW-0624">Polysaccharide degradation</keyword>
<dbReference type="EC" id="3.2.1.132" evidence="10"/>
<dbReference type="AlphaFoldDB" id="A0A6A6SSS6"/>
<comment type="similarity">
    <text evidence="3 10">Belongs to the glycosyl hydrolase 75 family.</text>
</comment>
<feature type="chain" id="PRO_5025713215" description="Endo-chitosanase" evidence="10">
    <location>
        <begin position="18"/>
        <end position="255"/>
    </location>
</feature>
<protein>
    <recommendedName>
        <fullName evidence="10">Endo-chitosanase</fullName>
        <ecNumber evidence="10">3.2.1.132</ecNumber>
    </recommendedName>
</protein>
<feature type="signal peptide" evidence="10">
    <location>
        <begin position="1"/>
        <end position="17"/>
    </location>
</feature>
<dbReference type="Proteomes" id="UP000799324">
    <property type="component" value="Unassembled WGS sequence"/>
</dbReference>
<evidence type="ECO:0000256" key="4">
    <source>
        <dbReference type="ARBA" id="ARBA00022525"/>
    </source>
</evidence>
<keyword evidence="7" id="KW-0119">Carbohydrate metabolism</keyword>
<name>A0A6A6SSS6_9PLEO</name>
<accession>A0A6A6SSS6</accession>
<evidence type="ECO:0000256" key="5">
    <source>
        <dbReference type="ARBA" id="ARBA00022729"/>
    </source>
</evidence>
<evidence type="ECO:0000256" key="7">
    <source>
        <dbReference type="ARBA" id="ARBA00023277"/>
    </source>
</evidence>
<evidence type="ECO:0000256" key="10">
    <source>
        <dbReference type="RuleBase" id="RU361208"/>
    </source>
</evidence>
<comment type="function">
    <text evidence="10">Chitosanase catalyzing the endo-type cleavage of chitosan, the deacylated form of chitin. Chitosanase may be crucial in the degradation of the deacetylated portion of chitin in the fungal cell wall.</text>
</comment>
<evidence type="ECO:0000256" key="6">
    <source>
        <dbReference type="ARBA" id="ARBA00022801"/>
    </source>
</evidence>
<evidence type="ECO:0000313" key="12">
    <source>
        <dbReference type="Proteomes" id="UP000799324"/>
    </source>
</evidence>
<evidence type="ECO:0000256" key="8">
    <source>
        <dbReference type="ARBA" id="ARBA00023295"/>
    </source>
</evidence>
<dbReference type="PANTHER" id="PTHR42061:SF6">
    <property type="entry name" value="ENDO-CHITOSANASE"/>
    <property type="match status" value="1"/>
</dbReference>
<comment type="subcellular location">
    <subcellularLocation>
        <location evidence="2 10">Secreted</location>
    </subcellularLocation>
</comment>
<keyword evidence="4" id="KW-0964">Secreted</keyword>
<dbReference type="OrthoDB" id="4756206at2759"/>
<reference evidence="11" key="1">
    <citation type="journal article" date="2020" name="Stud. Mycol.">
        <title>101 Dothideomycetes genomes: a test case for predicting lifestyles and emergence of pathogens.</title>
        <authorList>
            <person name="Haridas S."/>
            <person name="Albert R."/>
            <person name="Binder M."/>
            <person name="Bloem J."/>
            <person name="Labutti K."/>
            <person name="Salamov A."/>
            <person name="Andreopoulos B."/>
            <person name="Baker S."/>
            <person name="Barry K."/>
            <person name="Bills G."/>
            <person name="Bluhm B."/>
            <person name="Cannon C."/>
            <person name="Castanera R."/>
            <person name="Culley D."/>
            <person name="Daum C."/>
            <person name="Ezra D."/>
            <person name="Gonzalez J."/>
            <person name="Henrissat B."/>
            <person name="Kuo A."/>
            <person name="Liang C."/>
            <person name="Lipzen A."/>
            <person name="Lutzoni F."/>
            <person name="Magnuson J."/>
            <person name="Mondo S."/>
            <person name="Nolan M."/>
            <person name="Ohm R."/>
            <person name="Pangilinan J."/>
            <person name="Park H.-J."/>
            <person name="Ramirez L."/>
            <person name="Alfaro M."/>
            <person name="Sun H."/>
            <person name="Tritt A."/>
            <person name="Yoshinaga Y."/>
            <person name="Zwiers L.-H."/>
            <person name="Turgeon B."/>
            <person name="Goodwin S."/>
            <person name="Spatafora J."/>
            <person name="Crous P."/>
            <person name="Grigoriev I."/>
        </authorList>
    </citation>
    <scope>NUCLEOTIDE SEQUENCE</scope>
    <source>
        <strain evidence="11">CBS 122681</strain>
    </source>
</reference>
<evidence type="ECO:0000256" key="1">
    <source>
        <dbReference type="ARBA" id="ARBA00000405"/>
    </source>
</evidence>
<dbReference type="GO" id="GO:0016977">
    <property type="term" value="F:chitosanase activity"/>
    <property type="evidence" value="ECO:0007669"/>
    <property type="project" value="UniProtKB-EC"/>
</dbReference>
<proteinExistence type="inferred from homology"/>
<evidence type="ECO:0000256" key="2">
    <source>
        <dbReference type="ARBA" id="ARBA00004613"/>
    </source>
</evidence>
<gene>
    <name evidence="11" type="ORF">K491DRAFT_666771</name>
</gene>
<organism evidence="11 12">
    <name type="scientific">Lophiostoma macrostomum CBS 122681</name>
    <dbReference type="NCBI Taxonomy" id="1314788"/>
    <lineage>
        <taxon>Eukaryota</taxon>
        <taxon>Fungi</taxon>
        <taxon>Dikarya</taxon>
        <taxon>Ascomycota</taxon>
        <taxon>Pezizomycotina</taxon>
        <taxon>Dothideomycetes</taxon>
        <taxon>Pleosporomycetidae</taxon>
        <taxon>Pleosporales</taxon>
        <taxon>Lophiostomataceae</taxon>
        <taxon>Lophiostoma</taxon>
    </lineage>
</organism>
<keyword evidence="5 10" id="KW-0732">Signal</keyword>
<sequence length="255" mass="26614">MRYTPSIVLSFVSLVTAREISSNLQAFYDAHINEECPNAISIAYDSGQATSDTVYCQDASGAVYLKDTKSGYADMDIDCDGLNADQGDCNNDPSGQSQTAFQDQVQAFGISDLDAHIHTYVVLGNDNSADGGDGGVSFDPQSVGIKPLSVVAVVCDGQLFYALWGDVNGGKSTGESSLALGQLCFPDEGLTGDSGHEKHDVLYLAFPGNNAVPGASANWTAGSREEFEASLAATGDALVAGLSSGSKTRVMRGRL</sequence>
<dbReference type="InterPro" id="IPR009939">
    <property type="entry name" value="Chitosanase_fungal"/>
</dbReference>
<dbReference type="GO" id="GO:0005576">
    <property type="term" value="C:extracellular region"/>
    <property type="evidence" value="ECO:0007669"/>
    <property type="project" value="UniProtKB-SubCell"/>
</dbReference>
<dbReference type="EMBL" id="MU004446">
    <property type="protein sequence ID" value="KAF2650710.1"/>
    <property type="molecule type" value="Genomic_DNA"/>
</dbReference>
<comment type="catalytic activity">
    <reaction evidence="1 10">
        <text>Endohydrolysis of beta-(1-&gt;4)-linkages between D-glucosamine residues in a partly acetylated chitosan.</text>
        <dbReference type="EC" id="3.2.1.132"/>
    </reaction>
</comment>
<dbReference type="GO" id="GO:0000272">
    <property type="term" value="P:polysaccharide catabolic process"/>
    <property type="evidence" value="ECO:0007669"/>
    <property type="project" value="UniProtKB-KW"/>
</dbReference>
<keyword evidence="6 10" id="KW-0378">Hydrolase</keyword>
<dbReference type="Pfam" id="PF07335">
    <property type="entry name" value="Glyco_hydro_75"/>
    <property type="match status" value="1"/>
</dbReference>